<dbReference type="InterPro" id="IPR020845">
    <property type="entry name" value="AMP-binding_CS"/>
</dbReference>
<dbReference type="Gene3D" id="3.40.50.12780">
    <property type="entry name" value="N-terminal domain of ligase-like"/>
    <property type="match status" value="1"/>
</dbReference>
<keyword evidence="6" id="KW-1185">Reference proteome</keyword>
<dbReference type="InterPro" id="IPR042099">
    <property type="entry name" value="ANL_N_sf"/>
</dbReference>
<keyword evidence="2" id="KW-1133">Transmembrane helix</keyword>
<keyword evidence="2" id="KW-0472">Membrane</keyword>
<gene>
    <name evidence="5" type="ORF">ACFQMG_05975</name>
</gene>
<dbReference type="InterPro" id="IPR045851">
    <property type="entry name" value="AMP-bd_C_sf"/>
</dbReference>
<dbReference type="SUPFAM" id="SSF56801">
    <property type="entry name" value="Acetyl-CoA synthetase-like"/>
    <property type="match status" value="1"/>
</dbReference>
<dbReference type="CDD" id="cd05930">
    <property type="entry name" value="A_NRPS"/>
    <property type="match status" value="1"/>
</dbReference>
<protein>
    <submittedName>
        <fullName evidence="5">Amino acid adenylation domain-containing protein</fullName>
    </submittedName>
</protein>
<reference evidence="6" key="1">
    <citation type="journal article" date="2019" name="Int. J. Syst. Evol. Microbiol.">
        <title>The Global Catalogue of Microorganisms (GCM) 10K type strain sequencing project: providing services to taxonomists for standard genome sequencing and annotation.</title>
        <authorList>
            <consortium name="The Broad Institute Genomics Platform"/>
            <consortium name="The Broad Institute Genome Sequencing Center for Infectious Disease"/>
            <person name="Wu L."/>
            <person name="Ma J."/>
        </authorList>
    </citation>
    <scope>NUCLEOTIDE SEQUENCE [LARGE SCALE GENOMIC DNA]</scope>
    <source>
        <strain evidence="6">CGMCC 1.12859</strain>
    </source>
</reference>
<dbReference type="PROSITE" id="PS00455">
    <property type="entry name" value="AMP_BINDING"/>
    <property type="match status" value="1"/>
</dbReference>
<feature type="domain" description="AMP-dependent synthetase/ligase" evidence="3">
    <location>
        <begin position="12"/>
        <end position="373"/>
    </location>
</feature>
<comment type="caution">
    <text evidence="5">The sequence shown here is derived from an EMBL/GenBank/DDBJ whole genome shotgun (WGS) entry which is preliminary data.</text>
</comment>
<proteinExistence type="predicted"/>
<evidence type="ECO:0000256" key="1">
    <source>
        <dbReference type="SAM" id="MobiDB-lite"/>
    </source>
</evidence>
<feature type="domain" description="AMP-binding enzyme C-terminal" evidence="4">
    <location>
        <begin position="441"/>
        <end position="529"/>
    </location>
</feature>
<dbReference type="PANTHER" id="PTHR45527">
    <property type="entry name" value="NONRIBOSOMAL PEPTIDE SYNTHETASE"/>
    <property type="match status" value="1"/>
</dbReference>
<dbReference type="EMBL" id="JBHTAJ010000008">
    <property type="protein sequence ID" value="MFC7179111.1"/>
    <property type="molecule type" value="Genomic_DNA"/>
</dbReference>
<keyword evidence="2" id="KW-0812">Transmembrane</keyword>
<dbReference type="Pfam" id="PF13193">
    <property type="entry name" value="AMP-binding_C"/>
    <property type="match status" value="1"/>
</dbReference>
<dbReference type="InterPro" id="IPR000873">
    <property type="entry name" value="AMP-dep_synth/lig_dom"/>
</dbReference>
<organism evidence="5 6">
    <name type="scientific">Kitasatospora paranensis</name>
    <dbReference type="NCBI Taxonomy" id="258053"/>
    <lineage>
        <taxon>Bacteria</taxon>
        <taxon>Bacillati</taxon>
        <taxon>Actinomycetota</taxon>
        <taxon>Actinomycetes</taxon>
        <taxon>Kitasatosporales</taxon>
        <taxon>Streptomycetaceae</taxon>
        <taxon>Kitasatospora</taxon>
    </lineage>
</organism>
<evidence type="ECO:0000259" key="4">
    <source>
        <dbReference type="Pfam" id="PF13193"/>
    </source>
</evidence>
<dbReference type="RefSeq" id="WP_380230603.1">
    <property type="nucleotide sequence ID" value="NZ_JBHSVH010000002.1"/>
</dbReference>
<dbReference type="InterPro" id="IPR025110">
    <property type="entry name" value="AMP-bd_C"/>
</dbReference>
<dbReference type="Gene3D" id="3.30.300.30">
    <property type="match status" value="1"/>
</dbReference>
<accession>A0ABW2FT80</accession>
<evidence type="ECO:0000313" key="5">
    <source>
        <dbReference type="EMBL" id="MFC7179111.1"/>
    </source>
</evidence>
<feature type="transmembrane region" description="Helical" evidence="2">
    <location>
        <begin position="616"/>
        <end position="634"/>
    </location>
</feature>
<feature type="transmembrane region" description="Helical" evidence="2">
    <location>
        <begin position="574"/>
        <end position="596"/>
    </location>
</feature>
<sequence>MQGEAQTVHGLFERLAALAPDAPAVVCGGVRLSYGELDARANRLARHLNRLGLGPGRLAAIALGRDTELVVAVLAVLKTGAAYLPVEPSGPDLTVRHAMAAARPSVIVTEEAHRVRLADCGERAVLCLDTAAAETAAEDSAPLDVVLPPDAAACLFTTSGSTGLPKATLVEHRNLLHSHRGWCEVYGLTAADRFLQTATLEFDVFTADVVRALCTGGTLVLARRNFTLDRTAELSELHRLVLDERITVMETNVHTARRLLDHLQPRGLELGGLRLLTVGAEKWYLDEHLRLQGYLGPGVRVINVYGVAEAAVDSTYFDPATLGDVPEHPERISLIGVPFPGNRVHLLDAAGRPVPDGVPGEICLAGPGVGPGYPALPDLTAARFTPTDLDPDGRLYRTGDLGRLRPDGVLEYIGRAGSAGAPGTQAGEGDTESAEVTAARVEAVLRGHPEVRECAVNAVTAPPDGRRGGRRGGRHRAPVAHLVAYLVGADGAAPEAAAVRAYLAERLPEPLLPDAVVPLPSLPRTRAGKVDRGALPLPAPRDAADGPPRPGKTAPPSGKGGGGRAAGATQGAGGCVWVAVTLLVTVLASAFTDTLWPGSTDLGPVPEPWASMFEGLYLIEVVAFGFGVTFLVLGGPLMARQGRGPVVTGLARVAVAWLLAAWWPQDNAYRVSRPHDWPAQAGLVYGYNVTLIVAALVVLVFLARRPVRATGPDGPAAKAGRPGAAAAKR</sequence>
<dbReference type="Proteomes" id="UP001596435">
    <property type="component" value="Unassembled WGS sequence"/>
</dbReference>
<feature type="transmembrane region" description="Helical" evidence="2">
    <location>
        <begin position="684"/>
        <end position="703"/>
    </location>
</feature>
<name>A0ABW2FT80_9ACTN</name>
<dbReference type="Pfam" id="PF00501">
    <property type="entry name" value="AMP-binding"/>
    <property type="match status" value="1"/>
</dbReference>
<dbReference type="PANTHER" id="PTHR45527:SF1">
    <property type="entry name" value="FATTY ACID SYNTHASE"/>
    <property type="match status" value="1"/>
</dbReference>
<evidence type="ECO:0000256" key="2">
    <source>
        <dbReference type="SAM" id="Phobius"/>
    </source>
</evidence>
<feature type="transmembrane region" description="Helical" evidence="2">
    <location>
        <begin position="646"/>
        <end position="664"/>
    </location>
</feature>
<evidence type="ECO:0000313" key="6">
    <source>
        <dbReference type="Proteomes" id="UP001596435"/>
    </source>
</evidence>
<evidence type="ECO:0000259" key="3">
    <source>
        <dbReference type="Pfam" id="PF00501"/>
    </source>
</evidence>
<feature type="region of interest" description="Disordered" evidence="1">
    <location>
        <begin position="513"/>
        <end position="566"/>
    </location>
</feature>